<dbReference type="GO" id="GO:0070929">
    <property type="term" value="P:trans-translation"/>
    <property type="evidence" value="ECO:0007669"/>
    <property type="project" value="UniProtKB-UniRule"/>
</dbReference>
<reference evidence="6" key="1">
    <citation type="submission" date="2017-11" db="EMBL/GenBank/DDBJ databases">
        <authorList>
            <person name="Chan K.G."/>
            <person name="Lee L.S."/>
        </authorList>
    </citation>
    <scope>NUCLEOTIDE SEQUENCE [LARGE SCALE GENOMIC DNA]</scope>
    <source>
        <strain evidence="6">DSM 100970</strain>
    </source>
</reference>
<accession>A0A2I7N7Z6</accession>
<organism evidence="5 6">
    <name type="scientific">Aquella oligotrophica</name>
    <dbReference type="NCBI Taxonomy" id="2067065"/>
    <lineage>
        <taxon>Bacteria</taxon>
        <taxon>Pseudomonadati</taxon>
        <taxon>Pseudomonadota</taxon>
        <taxon>Betaproteobacteria</taxon>
        <taxon>Neisseriales</taxon>
        <taxon>Neisseriaceae</taxon>
        <taxon>Aquella</taxon>
    </lineage>
</organism>
<keyword evidence="1 3" id="KW-0963">Cytoplasm</keyword>
<dbReference type="EMBL" id="CP024847">
    <property type="protein sequence ID" value="AUR52587.1"/>
    <property type="molecule type" value="Genomic_DNA"/>
</dbReference>
<gene>
    <name evidence="3" type="primary">smpB</name>
    <name evidence="5" type="ORF">CUN60_09855</name>
</gene>
<comment type="similarity">
    <text evidence="3">Belongs to the SmpB family.</text>
</comment>
<dbReference type="NCBIfam" id="TIGR00086">
    <property type="entry name" value="smpB"/>
    <property type="match status" value="1"/>
</dbReference>
<dbReference type="CDD" id="cd09294">
    <property type="entry name" value="SmpB"/>
    <property type="match status" value="1"/>
</dbReference>
<evidence type="ECO:0000256" key="3">
    <source>
        <dbReference type="HAMAP-Rule" id="MF_00023"/>
    </source>
</evidence>
<evidence type="ECO:0000256" key="4">
    <source>
        <dbReference type="SAM" id="MobiDB-lite"/>
    </source>
</evidence>
<dbReference type="NCBIfam" id="NF003843">
    <property type="entry name" value="PRK05422.1"/>
    <property type="match status" value="1"/>
</dbReference>
<evidence type="ECO:0000256" key="1">
    <source>
        <dbReference type="ARBA" id="ARBA00022490"/>
    </source>
</evidence>
<dbReference type="OrthoDB" id="9805462at2"/>
<protein>
    <recommendedName>
        <fullName evidence="3">SsrA-binding protein</fullName>
    </recommendedName>
    <alternativeName>
        <fullName evidence="3">Small protein B</fullName>
    </alternativeName>
</protein>
<dbReference type="Pfam" id="PF01668">
    <property type="entry name" value="SmpB"/>
    <property type="match status" value="1"/>
</dbReference>
<feature type="compositionally biased region" description="Basic and acidic residues" evidence="4">
    <location>
        <begin position="127"/>
        <end position="138"/>
    </location>
</feature>
<dbReference type="RefSeq" id="WP_102951876.1">
    <property type="nucleotide sequence ID" value="NZ_CP024847.1"/>
</dbReference>
<dbReference type="KEGG" id="nba:CUN60_09855"/>
<name>A0A2I7N7Z6_9NEIS</name>
<dbReference type="InterPro" id="IPR000037">
    <property type="entry name" value="SsrA-bd_prot"/>
</dbReference>
<feature type="region of interest" description="Disordered" evidence="4">
    <location>
        <begin position="125"/>
        <end position="150"/>
    </location>
</feature>
<keyword evidence="2 3" id="KW-0694">RNA-binding</keyword>
<dbReference type="PANTHER" id="PTHR30308">
    <property type="entry name" value="TMRNA-BINDING COMPONENT OF TRANS-TRANSLATION TAGGING COMPLEX"/>
    <property type="match status" value="1"/>
</dbReference>
<comment type="function">
    <text evidence="3">Required for rescue of stalled ribosomes mediated by trans-translation. Binds to transfer-messenger RNA (tmRNA), required for stable association of tmRNA with ribosomes. tmRNA and SmpB together mimic tRNA shape, replacing the anticodon stem-loop with SmpB. tmRNA is encoded by the ssrA gene; the 2 termini fold to resemble tRNA(Ala) and it encodes a 'tag peptide', a short internal open reading frame. During trans-translation Ala-aminoacylated tmRNA acts like a tRNA, entering the A-site of stalled ribosomes, displacing the stalled mRNA. The ribosome then switches to translate the ORF on the tmRNA; the nascent peptide is terminated with the 'tag peptide' encoded by the tmRNA and targeted for degradation. The ribosome is freed to recommence translation, which seems to be the essential function of trans-translation.</text>
</comment>
<sequence length="150" mass="17232">MSIISNKKAYHDYFIEEKFEAGVVLEGWEVKAIRAGKGQLKDSYVKIKNNEIWLIGFNVNPMISTSTHIRADASRLKKLLLHRREIDRLIGKVEQRGYSLIALDLHYKKGKVKAEIALAKGKKLHDKRATEKEREGQREAAQAIKAHKRL</sequence>
<dbReference type="GO" id="GO:0070930">
    <property type="term" value="P:trans-translation-dependent protein tagging"/>
    <property type="evidence" value="ECO:0007669"/>
    <property type="project" value="TreeGrafter"/>
</dbReference>
<dbReference type="GO" id="GO:0005829">
    <property type="term" value="C:cytosol"/>
    <property type="evidence" value="ECO:0007669"/>
    <property type="project" value="TreeGrafter"/>
</dbReference>
<dbReference type="PANTHER" id="PTHR30308:SF2">
    <property type="entry name" value="SSRA-BINDING PROTEIN"/>
    <property type="match status" value="1"/>
</dbReference>
<dbReference type="GO" id="GO:0003723">
    <property type="term" value="F:RNA binding"/>
    <property type="evidence" value="ECO:0007669"/>
    <property type="project" value="UniProtKB-UniRule"/>
</dbReference>
<dbReference type="HAMAP" id="MF_00023">
    <property type="entry name" value="SmpB"/>
    <property type="match status" value="1"/>
</dbReference>
<dbReference type="PROSITE" id="PS01317">
    <property type="entry name" value="SSRP"/>
    <property type="match status" value="1"/>
</dbReference>
<dbReference type="InterPro" id="IPR020081">
    <property type="entry name" value="SsrA-bd_prot_CS"/>
</dbReference>
<keyword evidence="6" id="KW-1185">Reference proteome</keyword>
<dbReference type="Gene3D" id="2.40.280.10">
    <property type="match status" value="1"/>
</dbReference>
<dbReference type="InterPro" id="IPR023620">
    <property type="entry name" value="SmpB"/>
</dbReference>
<evidence type="ECO:0000313" key="6">
    <source>
        <dbReference type="Proteomes" id="UP000236655"/>
    </source>
</evidence>
<dbReference type="AlphaFoldDB" id="A0A2I7N7Z6"/>
<evidence type="ECO:0000313" key="5">
    <source>
        <dbReference type="EMBL" id="AUR52587.1"/>
    </source>
</evidence>
<dbReference type="SUPFAM" id="SSF74982">
    <property type="entry name" value="Small protein B (SmpB)"/>
    <property type="match status" value="1"/>
</dbReference>
<dbReference type="Proteomes" id="UP000236655">
    <property type="component" value="Chromosome"/>
</dbReference>
<proteinExistence type="inferred from homology"/>
<evidence type="ECO:0000256" key="2">
    <source>
        <dbReference type="ARBA" id="ARBA00022884"/>
    </source>
</evidence>
<comment type="subcellular location">
    <subcellularLocation>
        <location evidence="3">Cytoplasm</location>
    </subcellularLocation>
    <text evidence="3">The tmRNA-SmpB complex associates with stalled 70S ribosomes.</text>
</comment>